<evidence type="ECO:0000256" key="15">
    <source>
        <dbReference type="SAM" id="Phobius"/>
    </source>
</evidence>
<feature type="topological domain" description="Cytoplasmic" evidence="14">
    <location>
        <begin position="75"/>
        <end position="80"/>
    </location>
</feature>
<keyword evidence="9 14" id="KW-0560">Oxidoreductase</keyword>
<evidence type="ECO:0000256" key="2">
    <source>
        <dbReference type="ARBA" id="ARBA00008823"/>
    </source>
</evidence>
<keyword evidence="3 14" id="KW-0813">Transport</keyword>
<dbReference type="SUPFAM" id="SSF158442">
    <property type="entry name" value="DsbB-like"/>
    <property type="match status" value="1"/>
</dbReference>
<feature type="transmembrane region" description="Helical" evidence="15">
    <location>
        <begin position="80"/>
        <end position="102"/>
    </location>
</feature>
<dbReference type="HAMAP" id="MF_00286">
    <property type="entry name" value="DsbB"/>
    <property type="match status" value="1"/>
</dbReference>
<feature type="transmembrane region" description="Helical" evidence="15">
    <location>
        <begin position="53"/>
        <end position="73"/>
    </location>
</feature>
<gene>
    <name evidence="14 16" type="primary">dsbB</name>
    <name evidence="16" type="ORF">GCM10007901_11240</name>
</gene>
<evidence type="ECO:0000256" key="7">
    <source>
        <dbReference type="ARBA" id="ARBA00022982"/>
    </source>
</evidence>
<comment type="similarity">
    <text evidence="2 14">Belongs to the DsbB family.</text>
</comment>
<evidence type="ECO:0000313" key="16">
    <source>
        <dbReference type="EMBL" id="GLQ92173.1"/>
    </source>
</evidence>
<evidence type="ECO:0000256" key="13">
    <source>
        <dbReference type="ARBA" id="ARBA00023284"/>
    </source>
</evidence>
<proteinExistence type="inferred from homology"/>
<dbReference type="PANTHER" id="PTHR36570:SF3">
    <property type="entry name" value="DISULFIDE BOND FORMATION PROTEIN B"/>
    <property type="match status" value="1"/>
</dbReference>
<keyword evidence="13 14" id="KW-0676">Redox-active center</keyword>
<feature type="topological domain" description="Periplasmic" evidence="14">
    <location>
        <begin position="40"/>
        <end position="57"/>
    </location>
</feature>
<keyword evidence="17" id="KW-1185">Reference proteome</keyword>
<keyword evidence="7 14" id="KW-0249">Electron transport</keyword>
<evidence type="ECO:0000256" key="14">
    <source>
        <dbReference type="HAMAP-Rule" id="MF_00286"/>
    </source>
</evidence>
<dbReference type="NCBIfam" id="NF003354">
    <property type="entry name" value="PRK04388.1"/>
    <property type="match status" value="1"/>
</dbReference>
<evidence type="ECO:0000256" key="12">
    <source>
        <dbReference type="ARBA" id="ARBA00023186"/>
    </source>
</evidence>
<evidence type="ECO:0000256" key="4">
    <source>
        <dbReference type="ARBA" id="ARBA00022475"/>
    </source>
</evidence>
<evidence type="ECO:0000256" key="10">
    <source>
        <dbReference type="ARBA" id="ARBA00023136"/>
    </source>
</evidence>
<keyword evidence="5" id="KW-0997">Cell inner membrane</keyword>
<dbReference type="InterPro" id="IPR003752">
    <property type="entry name" value="DiS_bond_form_DsbB/BdbC"/>
</dbReference>
<keyword evidence="8 14" id="KW-1133">Transmembrane helix</keyword>
<feature type="topological domain" description="Cytoplasmic" evidence="14">
    <location>
        <begin position="1"/>
        <end position="22"/>
    </location>
</feature>
<comment type="function">
    <text evidence="14">Required for disulfide bond formation in some periplasmic proteins. Acts by oxidizing the DsbA protein.</text>
</comment>
<dbReference type="EMBL" id="BSOB01000010">
    <property type="protein sequence ID" value="GLQ92173.1"/>
    <property type="molecule type" value="Genomic_DNA"/>
</dbReference>
<protein>
    <recommendedName>
        <fullName evidence="14">Disulfide bond formation protein B</fullName>
    </recommendedName>
    <alternativeName>
        <fullName evidence="14">Disulfide oxidoreductase</fullName>
    </alternativeName>
</protein>
<dbReference type="InterPro" id="IPR022920">
    <property type="entry name" value="Disulphide_bond_form_DsbB"/>
</dbReference>
<keyword evidence="12 14" id="KW-0143">Chaperone</keyword>
<feature type="transmembrane region" description="Helical" evidence="15">
    <location>
        <begin position="21"/>
        <end position="41"/>
    </location>
</feature>
<keyword evidence="6 14" id="KW-0812">Transmembrane</keyword>
<dbReference type="InterPro" id="IPR023380">
    <property type="entry name" value="DsbB-like_sf"/>
</dbReference>
<evidence type="ECO:0000256" key="6">
    <source>
        <dbReference type="ARBA" id="ARBA00022692"/>
    </source>
</evidence>
<keyword evidence="4 14" id="KW-1003">Cell membrane</keyword>
<feature type="transmembrane region" description="Helical" evidence="15">
    <location>
        <begin position="152"/>
        <end position="172"/>
    </location>
</feature>
<evidence type="ECO:0000256" key="8">
    <source>
        <dbReference type="ARBA" id="ARBA00022989"/>
    </source>
</evidence>
<comment type="subcellular location">
    <subcellularLocation>
        <location evidence="1">Cell inner membrane</location>
        <topology evidence="1">Multi-pass membrane protein</topology>
    </subcellularLocation>
    <subcellularLocation>
        <location evidence="14">Cell membrane</location>
        <topology evidence="14">Multi-pass membrane protein</topology>
    </subcellularLocation>
</comment>
<feature type="disulfide bond" description="Redox-active" evidence="14">
    <location>
        <begin position="49"/>
        <end position="52"/>
    </location>
</feature>
<evidence type="ECO:0000313" key="17">
    <source>
        <dbReference type="Proteomes" id="UP001156670"/>
    </source>
</evidence>
<dbReference type="InterPro" id="IPR050183">
    <property type="entry name" value="DsbB"/>
</dbReference>
<name>A0ABQ5XNW8_9GAMM</name>
<evidence type="ECO:0000256" key="9">
    <source>
        <dbReference type="ARBA" id="ARBA00023002"/>
    </source>
</evidence>
<accession>A0ABQ5XNW8</accession>
<sequence>MSASSSLESFVMNPLRWSYRVSFLVGFLICVGLLGFALFAEYQWGLEPCPLCIFQRIGFMVMAAFFLVGAIHGPRAGGRWFYTGLVLLGASFGIVVAGRHLWIMSLPPDQIPACGPNLGYMFDAFPLAKVLKMVFTGSGECAKIQPILGLPIPLWALLWFVFLSILAIRATLQRARPRLRL</sequence>
<evidence type="ECO:0000256" key="11">
    <source>
        <dbReference type="ARBA" id="ARBA00023157"/>
    </source>
</evidence>
<comment type="caution">
    <text evidence="16">The sequence shown here is derived from an EMBL/GenBank/DDBJ whole genome shotgun (WGS) entry which is preliminary data.</text>
</comment>
<feature type="topological domain" description="Cytoplasmic" evidence="14">
    <location>
        <begin position="174"/>
        <end position="181"/>
    </location>
</feature>
<dbReference type="Pfam" id="PF02600">
    <property type="entry name" value="DsbB"/>
    <property type="match status" value="1"/>
</dbReference>
<evidence type="ECO:0000256" key="5">
    <source>
        <dbReference type="ARBA" id="ARBA00022519"/>
    </source>
</evidence>
<dbReference type="PANTHER" id="PTHR36570">
    <property type="entry name" value="DISULFIDE BOND FORMATION PROTEIN B"/>
    <property type="match status" value="1"/>
</dbReference>
<dbReference type="Gene3D" id="1.20.1550.10">
    <property type="entry name" value="DsbB-like"/>
    <property type="match status" value="1"/>
</dbReference>
<keyword evidence="11 14" id="KW-1015">Disulfide bond</keyword>
<evidence type="ECO:0000256" key="3">
    <source>
        <dbReference type="ARBA" id="ARBA00022448"/>
    </source>
</evidence>
<organism evidence="16 17">
    <name type="scientific">Dyella acidisoli</name>
    <dbReference type="NCBI Taxonomy" id="1867834"/>
    <lineage>
        <taxon>Bacteria</taxon>
        <taxon>Pseudomonadati</taxon>
        <taxon>Pseudomonadota</taxon>
        <taxon>Gammaproteobacteria</taxon>
        <taxon>Lysobacterales</taxon>
        <taxon>Rhodanobacteraceae</taxon>
        <taxon>Dyella</taxon>
    </lineage>
</organism>
<dbReference type="Proteomes" id="UP001156670">
    <property type="component" value="Unassembled WGS sequence"/>
</dbReference>
<keyword evidence="10 14" id="KW-0472">Membrane</keyword>
<evidence type="ECO:0000256" key="1">
    <source>
        <dbReference type="ARBA" id="ARBA00004429"/>
    </source>
</evidence>
<comment type="caution">
    <text evidence="14">Lacks conserved residue(s) required for the propagation of feature annotation.</text>
</comment>
<reference evidence="17" key="1">
    <citation type="journal article" date="2019" name="Int. J. Syst. Evol. Microbiol.">
        <title>The Global Catalogue of Microorganisms (GCM) 10K type strain sequencing project: providing services to taxonomists for standard genome sequencing and annotation.</title>
        <authorList>
            <consortium name="The Broad Institute Genomics Platform"/>
            <consortium name="The Broad Institute Genome Sequencing Center for Infectious Disease"/>
            <person name="Wu L."/>
            <person name="Ma J."/>
        </authorList>
    </citation>
    <scope>NUCLEOTIDE SEQUENCE [LARGE SCALE GENOMIC DNA]</scope>
    <source>
        <strain evidence="17">NBRC 111980</strain>
    </source>
</reference>